<evidence type="ECO:0000256" key="12">
    <source>
        <dbReference type="SAM" id="Phobius"/>
    </source>
</evidence>
<evidence type="ECO:0000313" key="13">
    <source>
        <dbReference type="EMBL" id="EKF32416.1"/>
    </source>
</evidence>
<dbReference type="GO" id="GO:0052925">
    <property type="term" value="F:dol-P-Man:Man(5)GlcNAc(2)-PP-Dol alpha-1,3-mannosyltransferase activity"/>
    <property type="evidence" value="ECO:0007669"/>
    <property type="project" value="UniProtKB-EC"/>
</dbReference>
<comment type="subcellular location">
    <subcellularLocation>
        <location evidence="1">Endoplasmic reticulum membrane</location>
        <topology evidence="1">Multi-pass membrane protein</topology>
    </subcellularLocation>
</comment>
<evidence type="ECO:0000256" key="3">
    <source>
        <dbReference type="ARBA" id="ARBA00011964"/>
    </source>
</evidence>
<dbReference type="InterPro" id="IPR007873">
    <property type="entry name" value="Glycosyltransferase_ALG3"/>
</dbReference>
<dbReference type="PANTHER" id="PTHR12646">
    <property type="entry name" value="NOT56 - RELATED"/>
    <property type="match status" value="1"/>
</dbReference>
<accession>K2NC06</accession>
<dbReference type="PANTHER" id="PTHR12646:SF0">
    <property type="entry name" value="DOL-P-MAN:MAN(5)GLCNAC(2)-PP-DOL ALPHA-1,3-MANNOSYLTRANSFERASE"/>
    <property type="match status" value="1"/>
</dbReference>
<feature type="transmembrane region" description="Helical" evidence="12">
    <location>
        <begin position="45"/>
        <end position="66"/>
    </location>
</feature>
<evidence type="ECO:0000256" key="5">
    <source>
        <dbReference type="ARBA" id="ARBA00022679"/>
    </source>
</evidence>
<reference evidence="13 14" key="1">
    <citation type="journal article" date="2012" name="BMC Genomics">
        <title>Comparative genomic analysis of human infective Trypanosoma cruzi lineages with the bat-restricted subspecies T. cruzi marinkellei.</title>
        <authorList>
            <person name="Franzen O."/>
            <person name="Talavera-Lopez C."/>
            <person name="Ochaya S."/>
            <person name="Butler C.E."/>
            <person name="Messenger L.A."/>
            <person name="Lewis M.D."/>
            <person name="Llewellyn M.S."/>
            <person name="Marinkelle C.J."/>
            <person name="Tyler K.M."/>
            <person name="Miles M.A."/>
            <person name="Andersson B."/>
        </authorList>
    </citation>
    <scope>NUCLEOTIDE SEQUENCE [LARGE SCALE GENOMIC DNA]</scope>
    <source>
        <strain evidence="13 14">B7</strain>
    </source>
</reference>
<keyword evidence="4 13" id="KW-0328">Glycosyltransferase</keyword>
<feature type="transmembrane region" description="Helical" evidence="12">
    <location>
        <begin position="126"/>
        <end position="144"/>
    </location>
</feature>
<feature type="region of interest" description="Disordered" evidence="11">
    <location>
        <begin position="435"/>
        <end position="460"/>
    </location>
</feature>
<evidence type="ECO:0000256" key="9">
    <source>
        <dbReference type="ARBA" id="ARBA00023136"/>
    </source>
</evidence>
<evidence type="ECO:0000256" key="2">
    <source>
        <dbReference type="ARBA" id="ARBA00004922"/>
    </source>
</evidence>
<feature type="transmembrane region" description="Helical" evidence="12">
    <location>
        <begin position="406"/>
        <end position="428"/>
    </location>
</feature>
<evidence type="ECO:0000256" key="8">
    <source>
        <dbReference type="ARBA" id="ARBA00022989"/>
    </source>
</evidence>
<dbReference type="GO" id="GO:0005789">
    <property type="term" value="C:endoplasmic reticulum membrane"/>
    <property type="evidence" value="ECO:0007669"/>
    <property type="project" value="UniProtKB-SubCell"/>
</dbReference>
<protein>
    <recommendedName>
        <fullName evidence="3">dolichyl-P-Man:Man5GlcNAc2-PP-dolichol alpha-1,3-mannosyltransferase</fullName>
        <ecNumber evidence="3">2.4.1.258</ecNumber>
    </recommendedName>
</protein>
<keyword evidence="8 12" id="KW-1133">Transmembrane helix</keyword>
<sequence>MCVVRGGYVGHFCSTQIPNSENKNSSGKAKRKKKRKERERMGYRWVNALLAVEVLISLVVVLFVPYTEIDWNAYMQEVKGFLEGELDYRKLKGDTGPLVYPAGFVWIYSALYFITKEGKDIEMAQWLYAGMYIMLFACVIQLYVRCKIRGRLLIRLLLSKRIRSLFMLRLFNDCVAMLLLYFAVVLLAKGRRWKLGCLLYSMAVSVKMNILLFAPGLLLVLCRSLPWYRVILCLVVCALWQVGVALPFLLNEMQAYMLKAFELGRVFTYRWTVNFKCVPEEIFVSKEFGQVLLLLTVLSWFLLWRRRWSRRLFRRAQVATIKSVGHDAVRGTDVCDTDSEVYRNVVLTMMESNLIGVIFARSLHYQFLVWFFHSMPMVLSVTRLPFPLQIASVVAVQYGFEAYPSTAQSSLVLLCGFFLAWFGIVCMGNDSGGAAPRRHKRESAPDAAKGVTPAALPVKK</sequence>
<evidence type="ECO:0000256" key="10">
    <source>
        <dbReference type="ARBA" id="ARBA00049506"/>
    </source>
</evidence>
<dbReference type="EMBL" id="AHKC01009847">
    <property type="protein sequence ID" value="EKF32416.1"/>
    <property type="molecule type" value="Genomic_DNA"/>
</dbReference>
<feature type="transmembrane region" description="Helical" evidence="12">
    <location>
        <begin position="288"/>
        <end position="305"/>
    </location>
</feature>
<keyword evidence="6 12" id="KW-0812">Transmembrane</keyword>
<organism evidence="13 14">
    <name type="scientific">Trypanosoma cruzi marinkellei</name>
    <dbReference type="NCBI Taxonomy" id="85056"/>
    <lineage>
        <taxon>Eukaryota</taxon>
        <taxon>Discoba</taxon>
        <taxon>Euglenozoa</taxon>
        <taxon>Kinetoplastea</taxon>
        <taxon>Metakinetoplastina</taxon>
        <taxon>Trypanosomatida</taxon>
        <taxon>Trypanosomatidae</taxon>
        <taxon>Trypanosoma</taxon>
        <taxon>Schizotrypanum</taxon>
    </lineage>
</organism>
<proteinExistence type="predicted"/>
<comment type="caution">
    <text evidence="13">The sequence shown here is derived from an EMBL/GenBank/DDBJ whole genome shotgun (WGS) entry which is preliminary data.</text>
</comment>
<evidence type="ECO:0000256" key="11">
    <source>
        <dbReference type="SAM" id="MobiDB-lite"/>
    </source>
</evidence>
<dbReference type="AlphaFoldDB" id="K2NC06"/>
<keyword evidence="9 12" id="KW-0472">Membrane</keyword>
<comment type="pathway">
    <text evidence="2">Protein modification; protein glycosylation.</text>
</comment>
<dbReference type="EC" id="2.4.1.258" evidence="3"/>
<gene>
    <name evidence="13" type="ORF">MOQ_003734</name>
</gene>
<dbReference type="Proteomes" id="UP000007350">
    <property type="component" value="Unassembled WGS sequence"/>
</dbReference>
<feature type="transmembrane region" description="Helical" evidence="12">
    <location>
        <begin position="199"/>
        <end position="220"/>
    </location>
</feature>
<evidence type="ECO:0000313" key="14">
    <source>
        <dbReference type="Proteomes" id="UP000007350"/>
    </source>
</evidence>
<keyword evidence="5 13" id="KW-0808">Transferase</keyword>
<keyword evidence="14" id="KW-1185">Reference proteome</keyword>
<evidence type="ECO:0000256" key="7">
    <source>
        <dbReference type="ARBA" id="ARBA00022824"/>
    </source>
</evidence>
<evidence type="ECO:0000256" key="6">
    <source>
        <dbReference type="ARBA" id="ARBA00022692"/>
    </source>
</evidence>
<dbReference type="Pfam" id="PF05208">
    <property type="entry name" value="ALG3"/>
    <property type="match status" value="1"/>
</dbReference>
<dbReference type="OrthoDB" id="20028at2759"/>
<feature type="transmembrane region" description="Helical" evidence="12">
    <location>
        <begin position="367"/>
        <end position="386"/>
    </location>
</feature>
<feature type="transmembrane region" description="Helical" evidence="12">
    <location>
        <begin position="227"/>
        <end position="250"/>
    </location>
</feature>
<evidence type="ECO:0000256" key="4">
    <source>
        <dbReference type="ARBA" id="ARBA00022676"/>
    </source>
</evidence>
<keyword evidence="7" id="KW-0256">Endoplasmic reticulum</keyword>
<comment type="catalytic activity">
    <reaction evidence="10">
        <text>an alpha-D-Man-(1-&gt;2)-alpha-D-Man-(1-&gt;2)-alpha-D-Man-(1-&gt;3)-[alpha-D-Man-(1-&gt;6)]-beta-D-Man-(1-&gt;4)-beta-D-GlcNAc-(1-&gt;4)-alpha-D-GlcNAc-diphospho-di-trans,poly-cis-dolichol + a di-trans,poly-cis-dolichyl beta-D-mannosyl phosphate = an alpha-D-Man-(1-&gt;2)-alpha-D-Man-(1-&gt;2)-alpha-D-Man-(1-&gt;3)-[alpha-D-Man-(1-&gt;3)-alpha-D-Man-(1-&gt;6)]-beta-D-Man-(1-&gt;4)-beta-D-GlcNAc-(1-&gt;4)-alpha-D-GlcNAc-diphospho-di-trans,poly-cis-dolichol + a di-trans,poly-cis-dolichyl phosphate + H(+)</text>
        <dbReference type="Rhea" id="RHEA:29527"/>
        <dbReference type="Rhea" id="RHEA-COMP:19498"/>
        <dbReference type="Rhea" id="RHEA-COMP:19501"/>
        <dbReference type="Rhea" id="RHEA-COMP:19516"/>
        <dbReference type="Rhea" id="RHEA-COMP:19517"/>
        <dbReference type="ChEBI" id="CHEBI:15378"/>
        <dbReference type="ChEBI" id="CHEBI:57683"/>
        <dbReference type="ChEBI" id="CHEBI:58211"/>
        <dbReference type="ChEBI" id="CHEBI:132515"/>
        <dbReference type="ChEBI" id="CHEBI:132516"/>
        <dbReference type="EC" id="2.4.1.258"/>
    </reaction>
    <physiologicalReaction direction="left-to-right" evidence="10">
        <dbReference type="Rhea" id="RHEA:29528"/>
    </physiologicalReaction>
</comment>
<name>K2NC06_TRYCR</name>
<feature type="transmembrane region" description="Helical" evidence="12">
    <location>
        <begin position="165"/>
        <end position="187"/>
    </location>
</feature>
<evidence type="ECO:0000256" key="1">
    <source>
        <dbReference type="ARBA" id="ARBA00004477"/>
    </source>
</evidence>